<evidence type="ECO:0000256" key="1">
    <source>
        <dbReference type="ARBA" id="ARBA00023015"/>
    </source>
</evidence>
<dbReference type="GO" id="GO:0003700">
    <property type="term" value="F:DNA-binding transcription factor activity"/>
    <property type="evidence" value="ECO:0007669"/>
    <property type="project" value="InterPro"/>
</dbReference>
<dbReference type="PROSITE" id="PS01124">
    <property type="entry name" value="HTH_ARAC_FAMILY_2"/>
    <property type="match status" value="1"/>
</dbReference>
<dbReference type="AlphaFoldDB" id="R1IHW6"/>
<evidence type="ECO:0000313" key="5">
    <source>
        <dbReference type="EMBL" id="EOD77022.1"/>
    </source>
</evidence>
<dbReference type="PRINTS" id="PR00032">
    <property type="entry name" value="HTHARAC"/>
</dbReference>
<evidence type="ECO:0000259" key="4">
    <source>
        <dbReference type="PROSITE" id="PS01124"/>
    </source>
</evidence>
<dbReference type="InterPro" id="IPR020449">
    <property type="entry name" value="Tscrpt_reg_AraC-type_HTH"/>
</dbReference>
<keyword evidence="6" id="KW-1185">Reference proteome</keyword>
<dbReference type="Pfam" id="PF00165">
    <property type="entry name" value="HTH_AraC"/>
    <property type="match status" value="1"/>
</dbReference>
<dbReference type="EMBL" id="ANFM02000087">
    <property type="protein sequence ID" value="EOD77022.1"/>
    <property type="molecule type" value="Genomic_DNA"/>
</dbReference>
<keyword evidence="2" id="KW-0238">DNA-binding</keyword>
<keyword evidence="1" id="KW-0805">Transcription regulation</keyword>
<name>R1IHW6_9GAMM</name>
<feature type="domain" description="HTH araC/xylS-type" evidence="4">
    <location>
        <begin position="1"/>
        <end position="34"/>
    </location>
</feature>
<protein>
    <recommendedName>
        <fullName evidence="4">HTH araC/xylS-type domain-containing protein</fullName>
    </recommendedName>
</protein>
<evidence type="ECO:0000256" key="2">
    <source>
        <dbReference type="ARBA" id="ARBA00023125"/>
    </source>
</evidence>
<gene>
    <name evidence="5" type="ORF">D515_04791</name>
</gene>
<dbReference type="GO" id="GO:0043565">
    <property type="term" value="F:sequence-specific DNA binding"/>
    <property type="evidence" value="ECO:0007669"/>
    <property type="project" value="InterPro"/>
</dbReference>
<dbReference type="InterPro" id="IPR018060">
    <property type="entry name" value="HTH_AraC"/>
</dbReference>
<dbReference type="InterPro" id="IPR009057">
    <property type="entry name" value="Homeodomain-like_sf"/>
</dbReference>
<evidence type="ECO:0000313" key="6">
    <source>
        <dbReference type="Proteomes" id="UP000011223"/>
    </source>
</evidence>
<accession>R1IHW6</accession>
<proteinExistence type="predicted"/>
<comment type="caution">
    <text evidence="5">The sequence shown here is derived from an EMBL/GenBank/DDBJ whole genome shotgun (WGS) entry which is preliminary data.</text>
</comment>
<evidence type="ECO:0000256" key="3">
    <source>
        <dbReference type="ARBA" id="ARBA00023163"/>
    </source>
</evidence>
<dbReference type="Proteomes" id="UP000011223">
    <property type="component" value="Unassembled WGS sequence"/>
</dbReference>
<dbReference type="SUPFAM" id="SSF46689">
    <property type="entry name" value="Homeodomain-like"/>
    <property type="match status" value="1"/>
</dbReference>
<reference evidence="5 6" key="1">
    <citation type="journal article" date="2014" name="PLoS ONE">
        <title>Grimontia indica AK16(T), sp. nov., Isolated from a Seawater Sample Reports the Presence of Pathogenic Genes Similar to Vibrio Genus.</title>
        <authorList>
            <person name="Singh A."/>
            <person name="Vaidya B."/>
            <person name="Khatri I."/>
            <person name="Srinivas T.N."/>
            <person name="Subramanian S."/>
            <person name="Korpole S."/>
            <person name="Pinnaka A.K."/>
        </authorList>
    </citation>
    <scope>NUCLEOTIDE SEQUENCE [LARGE SCALE GENOMIC DNA]</scope>
    <source>
        <strain evidence="5 6">AK16</strain>
    </source>
</reference>
<dbReference type="Gene3D" id="1.10.10.60">
    <property type="entry name" value="Homeodomain-like"/>
    <property type="match status" value="1"/>
</dbReference>
<sequence length="39" mass="4687">MCELEKMLGYESDSSFTRAFKRWVGISPKKWQTNNKFKD</sequence>
<keyword evidence="3" id="KW-0804">Transcription</keyword>
<organism evidence="5 6">
    <name type="scientific">Grimontia indica</name>
    <dbReference type="NCBI Taxonomy" id="1056512"/>
    <lineage>
        <taxon>Bacteria</taxon>
        <taxon>Pseudomonadati</taxon>
        <taxon>Pseudomonadota</taxon>
        <taxon>Gammaproteobacteria</taxon>
        <taxon>Vibrionales</taxon>
        <taxon>Vibrionaceae</taxon>
        <taxon>Grimontia</taxon>
    </lineage>
</organism>